<dbReference type="InterPro" id="IPR029045">
    <property type="entry name" value="ClpP/crotonase-like_dom_sf"/>
</dbReference>
<evidence type="ECO:0000256" key="3">
    <source>
        <dbReference type="ARBA" id="ARBA00022670"/>
    </source>
</evidence>
<dbReference type="PRINTS" id="PR00127">
    <property type="entry name" value="CLPPROTEASEP"/>
</dbReference>
<sequence>MYIITKGSMGFMGKKFNNLIEDSINMGLVPMVVEQTSRGERAYDIFSRLLKERIVFVQGQVEDNMASLIVAQLLFLESENPDKKVSMYINSPGGVVTSGMSIYDTMQYIKPKVATLCFGQACSMGSVLLTGGEPGMRYSLPNSRIMIHQPLGGFQGQATDFEIHAKEILKTKEMLHKLYARHTGQDISRIKSSMERDNFMSPLESKEFGLIDEILSERAALKDSSGEEIKSGDRES</sequence>
<keyword evidence="4 7" id="KW-0378">Hydrolase</keyword>
<evidence type="ECO:0000256" key="12">
    <source>
        <dbReference type="RuleBase" id="RU003567"/>
    </source>
</evidence>
<evidence type="ECO:0000256" key="1">
    <source>
        <dbReference type="ARBA" id="ARBA00007039"/>
    </source>
</evidence>
<evidence type="ECO:0000256" key="7">
    <source>
        <dbReference type="HAMAP-Rule" id="MF_00444"/>
    </source>
</evidence>
<evidence type="ECO:0000313" key="14">
    <source>
        <dbReference type="Proteomes" id="UP000031258"/>
    </source>
</evidence>
<dbReference type="PANTHER" id="PTHR10381">
    <property type="entry name" value="ATP-DEPENDENT CLP PROTEASE PROTEOLYTIC SUBUNIT"/>
    <property type="match status" value="1"/>
</dbReference>
<protein>
    <recommendedName>
        <fullName evidence="7 12">ATP-dependent Clp protease proteolytic subunit</fullName>
        <ecNumber evidence="7 10">3.4.21.92</ecNumber>
    </recommendedName>
    <alternativeName>
        <fullName evidence="7">Endopeptidase Clp</fullName>
    </alternativeName>
</protein>
<feature type="active site" evidence="7 9">
    <location>
        <position position="148"/>
    </location>
</feature>
<dbReference type="InterPro" id="IPR033135">
    <property type="entry name" value="ClpP_His_AS"/>
</dbReference>
<evidence type="ECO:0000256" key="8">
    <source>
        <dbReference type="PROSITE-ProRule" id="PRU10085"/>
    </source>
</evidence>
<dbReference type="GO" id="GO:0005737">
    <property type="term" value="C:cytoplasm"/>
    <property type="evidence" value="ECO:0007669"/>
    <property type="project" value="UniProtKB-SubCell"/>
</dbReference>
<dbReference type="PROSITE" id="PS00382">
    <property type="entry name" value="CLP_PROTEASE_HIS"/>
    <property type="match status" value="1"/>
</dbReference>
<evidence type="ECO:0000256" key="2">
    <source>
        <dbReference type="ARBA" id="ARBA00022490"/>
    </source>
</evidence>
<dbReference type="GO" id="GO:0006515">
    <property type="term" value="P:protein quality control for misfolded or incompletely synthesized proteins"/>
    <property type="evidence" value="ECO:0007669"/>
    <property type="project" value="TreeGrafter"/>
</dbReference>
<dbReference type="Pfam" id="PF00574">
    <property type="entry name" value="CLP_protease"/>
    <property type="match status" value="1"/>
</dbReference>
<dbReference type="NCBIfam" id="TIGR00493">
    <property type="entry name" value="clpP"/>
    <property type="match status" value="1"/>
</dbReference>
<feature type="active site" description="Nucleophile" evidence="7">
    <location>
        <position position="123"/>
    </location>
</feature>
<dbReference type="HAMAP" id="MF_00444">
    <property type="entry name" value="ClpP"/>
    <property type="match status" value="1"/>
</dbReference>
<dbReference type="EMBL" id="JSWE01000096">
    <property type="protein sequence ID" value="KIE05407.1"/>
    <property type="molecule type" value="Genomic_DNA"/>
</dbReference>
<keyword evidence="5 7" id="KW-0720">Serine protease</keyword>
<dbReference type="PANTHER" id="PTHR10381:SF70">
    <property type="entry name" value="ATP-DEPENDENT CLP PROTEASE PROTEOLYTIC SUBUNIT"/>
    <property type="match status" value="1"/>
</dbReference>
<dbReference type="FunFam" id="3.90.226.10:FF:000001">
    <property type="entry name" value="ATP-dependent Clp protease proteolytic subunit"/>
    <property type="match status" value="1"/>
</dbReference>
<dbReference type="NCBIfam" id="NF001368">
    <property type="entry name" value="PRK00277.1"/>
    <property type="match status" value="1"/>
</dbReference>
<keyword evidence="3 7" id="KW-0645">Protease</keyword>
<evidence type="ECO:0000256" key="9">
    <source>
        <dbReference type="PROSITE-ProRule" id="PRU10086"/>
    </source>
</evidence>
<evidence type="ECO:0000256" key="10">
    <source>
        <dbReference type="RuleBase" id="RU000549"/>
    </source>
</evidence>
<dbReference type="NCBIfam" id="NF009205">
    <property type="entry name" value="PRK12553.1"/>
    <property type="match status" value="1"/>
</dbReference>
<accession>A0A0C1MTI6</accession>
<dbReference type="PATRIC" id="fig|86105.3.peg.983"/>
<comment type="similarity">
    <text evidence="1 7 12">Belongs to the peptidase S14 family.</text>
</comment>
<evidence type="ECO:0000256" key="6">
    <source>
        <dbReference type="ARBA" id="ARBA00034021"/>
    </source>
</evidence>
<reference evidence="13 14" key="1">
    <citation type="submission" date="2014-11" db="EMBL/GenBank/DDBJ databases">
        <title>A Rickettsiales Symbiont of Amoebae With Ancient Features.</title>
        <authorList>
            <person name="Schulz F."/>
            <person name="Martijn J."/>
            <person name="Wascher F."/>
            <person name="Kostanjsek R."/>
            <person name="Ettema T.J."/>
            <person name="Horn M."/>
        </authorList>
    </citation>
    <scope>NUCLEOTIDE SEQUENCE [LARGE SCALE GENOMIC DNA]</scope>
    <source>
        <strain evidence="13 14">UWC36</strain>
    </source>
</reference>
<dbReference type="SUPFAM" id="SSF52096">
    <property type="entry name" value="ClpP/crotonase"/>
    <property type="match status" value="1"/>
</dbReference>
<evidence type="ECO:0000313" key="13">
    <source>
        <dbReference type="EMBL" id="KIE05407.1"/>
    </source>
</evidence>
<gene>
    <name evidence="13" type="primary">clpP_2</name>
    <name evidence="7" type="synonym">clpP</name>
    <name evidence="13" type="ORF">NF27_DT01810</name>
</gene>
<keyword evidence="2 7" id="KW-0963">Cytoplasm</keyword>
<dbReference type="GO" id="GO:0009368">
    <property type="term" value="C:endopeptidase Clp complex"/>
    <property type="evidence" value="ECO:0007669"/>
    <property type="project" value="TreeGrafter"/>
</dbReference>
<evidence type="ECO:0000256" key="4">
    <source>
        <dbReference type="ARBA" id="ARBA00022801"/>
    </source>
</evidence>
<dbReference type="GO" id="GO:0004176">
    <property type="term" value="F:ATP-dependent peptidase activity"/>
    <property type="evidence" value="ECO:0007669"/>
    <property type="project" value="InterPro"/>
</dbReference>
<dbReference type="AlphaFoldDB" id="A0A0C1MTI6"/>
<feature type="active site" evidence="8">
    <location>
        <position position="123"/>
    </location>
</feature>
<comment type="subunit">
    <text evidence="7">Fourteen ClpP subunits assemble into 2 heptameric rings which stack back to back to give a disk-like structure with a central cavity, resembling the structure of eukaryotic proteasomes.</text>
</comment>
<name>A0A0C1MTI6_9RICK</name>
<dbReference type="EC" id="3.4.21.92" evidence="7 10"/>
<dbReference type="GO" id="GO:0004252">
    <property type="term" value="F:serine-type endopeptidase activity"/>
    <property type="evidence" value="ECO:0007669"/>
    <property type="project" value="UniProtKB-UniRule"/>
</dbReference>
<dbReference type="InterPro" id="IPR018215">
    <property type="entry name" value="ClpP_Ser_AS"/>
</dbReference>
<proteinExistence type="inferred from homology"/>
<evidence type="ECO:0000256" key="11">
    <source>
        <dbReference type="RuleBase" id="RU000550"/>
    </source>
</evidence>
<dbReference type="CDD" id="cd07017">
    <property type="entry name" value="S14_ClpP_2"/>
    <property type="match status" value="1"/>
</dbReference>
<dbReference type="STRING" id="86105.NF27_DT01810"/>
<comment type="caution">
    <text evidence="13">The sequence shown here is derived from an EMBL/GenBank/DDBJ whole genome shotgun (WGS) entry which is preliminary data.</text>
</comment>
<organism evidence="13 14">
    <name type="scientific">Candidatus Jidaibacter acanthamoebae</name>
    <dbReference type="NCBI Taxonomy" id="86105"/>
    <lineage>
        <taxon>Bacteria</taxon>
        <taxon>Pseudomonadati</taxon>
        <taxon>Pseudomonadota</taxon>
        <taxon>Alphaproteobacteria</taxon>
        <taxon>Rickettsiales</taxon>
        <taxon>Candidatus Midichloriaceae</taxon>
        <taxon>Candidatus Jidaibacter</taxon>
    </lineage>
</organism>
<dbReference type="InterPro" id="IPR001907">
    <property type="entry name" value="ClpP"/>
</dbReference>
<dbReference type="GO" id="GO:0051117">
    <property type="term" value="F:ATPase binding"/>
    <property type="evidence" value="ECO:0007669"/>
    <property type="project" value="TreeGrafter"/>
</dbReference>
<dbReference type="Proteomes" id="UP000031258">
    <property type="component" value="Unassembled WGS sequence"/>
</dbReference>
<comment type="function">
    <text evidence="7 11">Cleaves peptides in various proteins in a process that requires ATP hydrolysis. Has a chymotrypsin-like activity. Plays a major role in the degradation of misfolded proteins.</text>
</comment>
<keyword evidence="14" id="KW-1185">Reference proteome</keyword>
<comment type="catalytic activity">
    <reaction evidence="6 7 9">
        <text>Hydrolysis of proteins to small peptides in the presence of ATP and magnesium. alpha-casein is the usual test substrate. In the absence of ATP, only oligopeptides shorter than five residues are hydrolyzed (such as succinyl-Leu-Tyr-|-NHMec, and Leu-Tyr-Leu-|-Tyr-Trp, in which cleavage of the -Tyr-|-Leu- and -Tyr-|-Trp bonds also occurs).</text>
        <dbReference type="EC" id="3.4.21.92"/>
    </reaction>
</comment>
<comment type="subcellular location">
    <subcellularLocation>
        <location evidence="7">Cytoplasm</location>
    </subcellularLocation>
</comment>
<dbReference type="Gene3D" id="3.90.226.10">
    <property type="entry name" value="2-enoyl-CoA Hydratase, Chain A, domain 1"/>
    <property type="match status" value="1"/>
</dbReference>
<evidence type="ECO:0000256" key="5">
    <source>
        <dbReference type="ARBA" id="ARBA00022825"/>
    </source>
</evidence>
<dbReference type="InterPro" id="IPR023562">
    <property type="entry name" value="ClpP/TepA"/>
</dbReference>
<dbReference type="PROSITE" id="PS00381">
    <property type="entry name" value="CLP_PROTEASE_SER"/>
    <property type="match status" value="1"/>
</dbReference>